<feature type="compositionally biased region" description="Polar residues" evidence="2">
    <location>
        <begin position="285"/>
        <end position="302"/>
    </location>
</feature>
<feature type="region of interest" description="Disordered" evidence="2">
    <location>
        <begin position="82"/>
        <end position="328"/>
    </location>
</feature>
<name>A0A161TPE6_XYLHT</name>
<feature type="region of interest" description="Disordered" evidence="2">
    <location>
        <begin position="571"/>
        <end position="715"/>
    </location>
</feature>
<feature type="compositionally biased region" description="Basic residues" evidence="2">
    <location>
        <begin position="166"/>
        <end position="187"/>
    </location>
</feature>
<dbReference type="OMA" id="CSCRIAE"/>
<dbReference type="AlphaFoldDB" id="A0A161TPE6"/>
<feature type="coiled-coil region" evidence="1">
    <location>
        <begin position="440"/>
        <end position="474"/>
    </location>
</feature>
<feature type="region of interest" description="Disordered" evidence="2">
    <location>
        <begin position="771"/>
        <end position="805"/>
    </location>
</feature>
<dbReference type="PANTHER" id="PTHR42041:SF1">
    <property type="entry name" value="DNA ENDONUCLEASE ACTIVATOR CTP1 C-TERMINAL DOMAIN-CONTAINING PROTEIN"/>
    <property type="match status" value="1"/>
</dbReference>
<protein>
    <submittedName>
        <fullName evidence="3">Uncharacterized protein</fullName>
    </submittedName>
</protein>
<keyword evidence="4" id="KW-1185">Reference proteome</keyword>
<feature type="compositionally biased region" description="Polar residues" evidence="2">
    <location>
        <begin position="249"/>
        <end position="271"/>
    </location>
</feature>
<proteinExistence type="predicted"/>
<dbReference type="EMBL" id="KV407456">
    <property type="protein sequence ID" value="KZF24056.1"/>
    <property type="molecule type" value="Genomic_DNA"/>
</dbReference>
<feature type="compositionally biased region" description="Low complexity" evidence="2">
    <location>
        <begin position="117"/>
        <end position="127"/>
    </location>
</feature>
<keyword evidence="1" id="KW-0175">Coiled coil</keyword>
<feature type="compositionally biased region" description="Polar residues" evidence="2">
    <location>
        <begin position="697"/>
        <end position="712"/>
    </location>
</feature>
<feature type="compositionally biased region" description="Basic and acidic residues" evidence="2">
    <location>
        <begin position="222"/>
        <end position="234"/>
    </location>
</feature>
<dbReference type="RefSeq" id="XP_018189611.1">
    <property type="nucleotide sequence ID" value="XM_018335874.1"/>
</dbReference>
<evidence type="ECO:0000256" key="1">
    <source>
        <dbReference type="SAM" id="Coils"/>
    </source>
</evidence>
<dbReference type="Proteomes" id="UP000076632">
    <property type="component" value="Unassembled WGS sequence"/>
</dbReference>
<dbReference type="GeneID" id="28901011"/>
<evidence type="ECO:0000313" key="3">
    <source>
        <dbReference type="EMBL" id="KZF24056.1"/>
    </source>
</evidence>
<reference evidence="3 4" key="1">
    <citation type="journal article" date="2016" name="Fungal Biol.">
        <title>The genome of Xylona heveae provides a window into fungal endophytism.</title>
        <authorList>
            <person name="Gazis R."/>
            <person name="Kuo A."/>
            <person name="Riley R."/>
            <person name="LaButti K."/>
            <person name="Lipzen A."/>
            <person name="Lin J."/>
            <person name="Amirebrahimi M."/>
            <person name="Hesse C.N."/>
            <person name="Spatafora J.W."/>
            <person name="Henrissat B."/>
            <person name="Hainaut M."/>
            <person name="Grigoriev I.V."/>
            <person name="Hibbett D.S."/>
        </authorList>
    </citation>
    <scope>NUCLEOTIDE SEQUENCE [LARGE SCALE GENOMIC DNA]</scope>
    <source>
        <strain evidence="3 4">TC161</strain>
    </source>
</reference>
<feature type="compositionally biased region" description="Basic and acidic residues" evidence="2">
    <location>
        <begin position="205"/>
        <end position="214"/>
    </location>
</feature>
<dbReference type="PANTHER" id="PTHR42041">
    <property type="entry name" value="DNA ENDONUCLEASE ACTIVATOR CTP1 C-TERMINAL DOMAIN-CONTAINING PROTEIN"/>
    <property type="match status" value="1"/>
</dbReference>
<dbReference type="InParanoid" id="A0A161TPE6"/>
<feature type="compositionally biased region" description="Polar residues" evidence="2">
    <location>
        <begin position="655"/>
        <end position="671"/>
    </location>
</feature>
<feature type="coiled-coil region" evidence="1">
    <location>
        <begin position="507"/>
        <end position="544"/>
    </location>
</feature>
<feature type="compositionally biased region" description="Polar residues" evidence="2">
    <location>
        <begin position="188"/>
        <end position="200"/>
    </location>
</feature>
<feature type="region of interest" description="Disordered" evidence="2">
    <location>
        <begin position="1"/>
        <end position="27"/>
    </location>
</feature>
<feature type="compositionally biased region" description="Basic and acidic residues" evidence="2">
    <location>
        <begin position="308"/>
        <end position="328"/>
    </location>
</feature>
<sequence>MNNPPIFNFPASPGTPLFPVSPDRTNQQRHMQPFPIAFPSLKKINPPPEIPLLPTAGTDLELDFDFDAADAGDENQILCEDTILEEGPDASEGLLAPGSHEMPEGLGTVQLNENATSSSQSSKLSPSQGIGQLNPEKGGTSPNPDMKLSGWDNQPQGNDKNVERNNRRKSHRGTPRRQQQRAPKKPTRASTSLFEGQMTSEDAEEQLRNARDKWAQFATKCPEWESGRVERAPEPEPVPHISAVMAKYRSSSSGSEGQQKAAPSSSPNSEKQNTKPEAPVKSTRFAETSPKQLNDKSSQGSNRPRDRKRNDHALRRAELGREEAESEVKRLRMELERLNDKIVNEKQSSESDKARSDMLTKEVEKLKLDLTTANTRLARAEKHHKRAVKDAMKTSSAIVGLQGELKTAREDLNSTKSSFEMERVKSKKREEEAFQAQFKLIGVEEELARAKQQIKLLEGERDALKTNLKEEEVARIAAQGQIALPVSRDDAEFGSPKAERKPAIKPNALIEEEVEELDMIKDQLDREKMRADEAEELVQFMQRECQLGICACQLAKQKNSEYIYDKQLHEHVKRRRANEASTPNAPQVPEASVAPNPSHIEPEIKSEAVVPLATEERPQQKQQEQLSRPTLAAEARATPEPPQSADAEEPAVMFSPSSGTFHANPTQQAETADTIVPEEQHMRSRHTQEREPHRSMLASSMSAVTPSFSSSAGPFLQTPARRIATPAYPHTHAATRTIPLAPPADFIDHHDALGLQKMSREEALEQIRQRRGRARSIAAGTFTPRKQMVNPAPKRDFSAPIVRPN</sequence>
<gene>
    <name evidence="3" type="ORF">L228DRAFT_281168</name>
</gene>
<evidence type="ECO:0000313" key="4">
    <source>
        <dbReference type="Proteomes" id="UP000076632"/>
    </source>
</evidence>
<accession>A0A161TPE6</accession>
<feature type="compositionally biased region" description="Basic and acidic residues" evidence="2">
    <location>
        <begin position="678"/>
        <end position="694"/>
    </location>
</feature>
<feature type="region of interest" description="Disordered" evidence="2">
    <location>
        <begin position="37"/>
        <end position="56"/>
    </location>
</feature>
<dbReference type="OrthoDB" id="4495335at2759"/>
<evidence type="ECO:0000256" key="2">
    <source>
        <dbReference type="SAM" id="MobiDB-lite"/>
    </source>
</evidence>
<organism evidence="3 4">
    <name type="scientific">Xylona heveae (strain CBS 132557 / TC161)</name>
    <dbReference type="NCBI Taxonomy" id="1328760"/>
    <lineage>
        <taxon>Eukaryota</taxon>
        <taxon>Fungi</taxon>
        <taxon>Dikarya</taxon>
        <taxon>Ascomycota</taxon>
        <taxon>Pezizomycotina</taxon>
        <taxon>Xylonomycetes</taxon>
        <taxon>Xylonales</taxon>
        <taxon>Xylonaceae</taxon>
        <taxon>Xylona</taxon>
    </lineage>
</organism>